<feature type="compositionally biased region" description="Polar residues" evidence="5">
    <location>
        <begin position="352"/>
        <end position="384"/>
    </location>
</feature>
<reference evidence="6" key="2">
    <citation type="submission" date="2025-08" db="UniProtKB">
        <authorList>
            <consortium name="Ensembl"/>
        </authorList>
    </citation>
    <scope>IDENTIFICATION</scope>
</reference>
<dbReference type="GO" id="GO:0003779">
    <property type="term" value="F:actin binding"/>
    <property type="evidence" value="ECO:0000318"/>
    <property type="project" value="GO_Central"/>
</dbReference>
<evidence type="ECO:0000256" key="2">
    <source>
        <dbReference type="ARBA" id="ARBA00022737"/>
    </source>
</evidence>
<feature type="compositionally biased region" description="Acidic residues" evidence="5">
    <location>
        <begin position="116"/>
        <end position="128"/>
    </location>
</feature>
<accession>F6SA38</accession>
<dbReference type="PANTHER" id="PTHR12751">
    <property type="entry name" value="PHOSPHATASE AND ACTIN REGULATOR PHACTR"/>
    <property type="match status" value="1"/>
</dbReference>
<feature type="region of interest" description="Disordered" evidence="5">
    <location>
        <begin position="181"/>
        <end position="206"/>
    </location>
</feature>
<feature type="compositionally biased region" description="Basic and acidic residues" evidence="5">
    <location>
        <begin position="429"/>
        <end position="440"/>
    </location>
</feature>
<dbReference type="Proteomes" id="UP000008144">
    <property type="component" value="Unassembled WGS sequence"/>
</dbReference>
<dbReference type="InterPro" id="IPR004018">
    <property type="entry name" value="RPEL_repeat"/>
</dbReference>
<feature type="region of interest" description="Disordered" evidence="5">
    <location>
        <begin position="325"/>
        <end position="462"/>
    </location>
</feature>
<dbReference type="GeneID" id="100183390"/>
<dbReference type="PANTHER" id="PTHR12751:SF18">
    <property type="entry name" value="PHOSPHATASE AND ACTIN REGULATOR 1"/>
    <property type="match status" value="1"/>
</dbReference>
<evidence type="ECO:0000256" key="5">
    <source>
        <dbReference type="SAM" id="MobiDB-lite"/>
    </source>
</evidence>
<accession>A0A1W3JH05</accession>
<dbReference type="Gene3D" id="6.10.140.2130">
    <property type="match status" value="1"/>
</dbReference>
<feature type="repeat" description="RPEL" evidence="4">
    <location>
        <begin position="75"/>
        <end position="100"/>
    </location>
</feature>
<dbReference type="Gene3D" id="6.10.140.1750">
    <property type="match status" value="1"/>
</dbReference>
<dbReference type="PROSITE" id="PS51073">
    <property type="entry name" value="RPEL"/>
    <property type="match status" value="3"/>
</dbReference>
<dbReference type="Pfam" id="PF02755">
    <property type="entry name" value="RPEL"/>
    <property type="match status" value="3"/>
</dbReference>
<dbReference type="HOGENOM" id="CLU_015753_2_0_1"/>
<evidence type="ECO:0000313" key="6">
    <source>
        <dbReference type="Ensembl" id="ENSCINP00000026612.2"/>
    </source>
</evidence>
<comment type="similarity">
    <text evidence="1">Belongs to the phosphatase and actin regulator family.</text>
</comment>
<organism evidence="6 7">
    <name type="scientific">Ciona intestinalis</name>
    <name type="common">Transparent sea squirt</name>
    <name type="synonym">Ascidia intestinalis</name>
    <dbReference type="NCBI Taxonomy" id="7719"/>
    <lineage>
        <taxon>Eukaryota</taxon>
        <taxon>Metazoa</taxon>
        <taxon>Chordata</taxon>
        <taxon>Tunicata</taxon>
        <taxon>Ascidiacea</taxon>
        <taxon>Phlebobranchia</taxon>
        <taxon>Cionidae</taxon>
        <taxon>Ciona</taxon>
    </lineage>
</organism>
<feature type="compositionally biased region" description="Pro residues" evidence="5">
    <location>
        <begin position="410"/>
        <end position="419"/>
    </location>
</feature>
<feature type="repeat" description="RPEL" evidence="4">
    <location>
        <begin position="542"/>
        <end position="567"/>
    </location>
</feature>
<feature type="region of interest" description="Disordered" evidence="5">
    <location>
        <begin position="495"/>
        <end position="529"/>
    </location>
</feature>
<dbReference type="Ensembl" id="ENSCINT00000026858.2">
    <property type="protein sequence ID" value="ENSCINP00000026612.2"/>
    <property type="gene ID" value="ENSCING00000014814.2"/>
</dbReference>
<feature type="compositionally biased region" description="Basic and acidic residues" evidence="5">
    <location>
        <begin position="193"/>
        <end position="206"/>
    </location>
</feature>
<dbReference type="STRING" id="7719.ENSCINP00000026612"/>
<evidence type="ECO:0000313" key="7">
    <source>
        <dbReference type="Proteomes" id="UP000008144"/>
    </source>
</evidence>
<evidence type="ECO:0000256" key="1">
    <source>
        <dbReference type="ARBA" id="ARBA00009795"/>
    </source>
</evidence>
<dbReference type="SMART" id="SM00707">
    <property type="entry name" value="RPEL"/>
    <property type="match status" value="4"/>
</dbReference>
<keyword evidence="7" id="KW-1185">Reference proteome</keyword>
<reference evidence="6" key="3">
    <citation type="submission" date="2025-09" db="UniProtKB">
        <authorList>
            <consortium name="Ensembl"/>
        </authorList>
    </citation>
    <scope>IDENTIFICATION</scope>
</reference>
<dbReference type="GO" id="GO:0030036">
    <property type="term" value="P:actin cytoskeleton organization"/>
    <property type="evidence" value="ECO:0000318"/>
    <property type="project" value="GO_Central"/>
</dbReference>
<keyword evidence="2" id="KW-0677">Repeat</keyword>
<feature type="region of interest" description="Disordered" evidence="5">
    <location>
        <begin position="259"/>
        <end position="292"/>
    </location>
</feature>
<proteinExistence type="inferred from homology"/>
<feature type="region of interest" description="Disordered" evidence="5">
    <location>
        <begin position="1"/>
        <end position="49"/>
    </location>
</feature>
<feature type="compositionally biased region" description="Basic and acidic residues" evidence="5">
    <location>
        <begin position="39"/>
        <end position="48"/>
    </location>
</feature>
<evidence type="ECO:0000256" key="3">
    <source>
        <dbReference type="ARBA" id="ARBA00023203"/>
    </source>
</evidence>
<sequence>MSNFSRSYSDSVAIDQDEQPDDKKKADHRLSVPVEQTSDEIKTRKDKAQSNWTKIFRPWRWKKKKRSEKFTKTATSLERKISVRSTREDLIKRGLLTETNGEPASTLEKPVVQSSDEQDELNEVDQQDDTISSAMNRFPSLPKQSDSIRNRRRSPSDPSVAMRSDNDLNRNNATHAACQAKSEASTHYIHQKYPSDEVTRDKGENDARRHFHRHSYQIATSSSNSLNRGDDRLNVGRFQMRGSGGNDLVAVGIIGHNAPGSRSAVSYSGPTPIPAERSFPRSSDSLKNAEQRFNDEHSLTTAASLPPALAARLSQDLSNAISNSLKSQVASKTQEKSHPYRESSKQDHVHSNIANPRSSQDNARLTSKSETSKPVQHISANESLISPRPVAAKRTEQSIVGKSATHVVKGPPPKPPPKPSKQVINKATEQYKRSSVEVKDSSQVPLPPPQYSKPRKPEHLVPNIPTGDVRFAGSAEIIQRTTQINIPQYLRENCTESENNSSTAACDSDSDSSGPILYRDDDDEDDEVDDAGGLAAKVARRDTLALRLANRPNRTELEQRNIISSPQKTEEERSAVKVNLTRRLSQRPTKSELQQRNILPNETPEARVKEREEVKRQLTRKLSMRPTVKELIERKVLINWHEYVEVYEVQNYDRRGDKPWTRLTPADKASIRKELNEFKANEMTVHEDSRRYTRFHKP</sequence>
<dbReference type="RefSeq" id="XP_009861578.1">
    <property type="nucleotide sequence ID" value="XM_009863276.3"/>
</dbReference>
<dbReference type="AlphaFoldDB" id="F6SA38"/>
<protein>
    <submittedName>
        <fullName evidence="6">Phosphatase and actin regulator 2</fullName>
    </submittedName>
</protein>
<dbReference type="OrthoDB" id="5563016at2759"/>
<name>F6SA38_CIOIN</name>
<evidence type="ECO:0000256" key="4">
    <source>
        <dbReference type="PROSITE-ProRule" id="PRU00401"/>
    </source>
</evidence>
<feature type="compositionally biased region" description="Low complexity" evidence="5">
    <location>
        <begin position="501"/>
        <end position="513"/>
    </location>
</feature>
<keyword evidence="3" id="KW-0009">Actin-binding</keyword>
<gene>
    <name evidence="6" type="primary">LOC100183390</name>
</gene>
<dbReference type="GeneTree" id="ENSGT00940000168134"/>
<reference evidence="7" key="1">
    <citation type="journal article" date="2002" name="Science">
        <title>The draft genome of Ciona intestinalis: insights into chordate and vertebrate origins.</title>
        <authorList>
            <person name="Dehal P."/>
            <person name="Satou Y."/>
            <person name="Campbell R.K."/>
            <person name="Chapman J."/>
            <person name="Degnan B."/>
            <person name="De Tomaso A."/>
            <person name="Davidson B."/>
            <person name="Di Gregorio A."/>
            <person name="Gelpke M."/>
            <person name="Goodstein D.M."/>
            <person name="Harafuji N."/>
            <person name="Hastings K.E."/>
            <person name="Ho I."/>
            <person name="Hotta K."/>
            <person name="Huang W."/>
            <person name="Kawashima T."/>
            <person name="Lemaire P."/>
            <person name="Martinez D."/>
            <person name="Meinertzhagen I.A."/>
            <person name="Necula S."/>
            <person name="Nonaka M."/>
            <person name="Putnam N."/>
            <person name="Rash S."/>
            <person name="Saiga H."/>
            <person name="Satake M."/>
            <person name="Terry A."/>
            <person name="Yamada L."/>
            <person name="Wang H.G."/>
            <person name="Awazu S."/>
            <person name="Azumi K."/>
            <person name="Boore J."/>
            <person name="Branno M."/>
            <person name="Chin-Bow S."/>
            <person name="DeSantis R."/>
            <person name="Doyle S."/>
            <person name="Francino P."/>
            <person name="Keys D.N."/>
            <person name="Haga S."/>
            <person name="Hayashi H."/>
            <person name="Hino K."/>
            <person name="Imai K.S."/>
            <person name="Inaba K."/>
            <person name="Kano S."/>
            <person name="Kobayashi K."/>
            <person name="Kobayashi M."/>
            <person name="Lee B.I."/>
            <person name="Makabe K.W."/>
            <person name="Manohar C."/>
            <person name="Matassi G."/>
            <person name="Medina M."/>
            <person name="Mochizuki Y."/>
            <person name="Mount S."/>
            <person name="Morishita T."/>
            <person name="Miura S."/>
            <person name="Nakayama A."/>
            <person name="Nishizaka S."/>
            <person name="Nomoto H."/>
            <person name="Ohta F."/>
            <person name="Oishi K."/>
            <person name="Rigoutsos I."/>
            <person name="Sano M."/>
            <person name="Sasaki A."/>
            <person name="Sasakura Y."/>
            <person name="Shoguchi E."/>
            <person name="Shin-i T."/>
            <person name="Spagnuolo A."/>
            <person name="Stainier D."/>
            <person name="Suzuki M.M."/>
            <person name="Tassy O."/>
            <person name="Takatori N."/>
            <person name="Tokuoka M."/>
            <person name="Yagi K."/>
            <person name="Yoshizaki F."/>
            <person name="Wada S."/>
            <person name="Zhang C."/>
            <person name="Hyatt P.D."/>
            <person name="Larimer F."/>
            <person name="Detter C."/>
            <person name="Doggett N."/>
            <person name="Glavina T."/>
            <person name="Hawkins T."/>
            <person name="Richardson P."/>
            <person name="Lucas S."/>
            <person name="Kohara Y."/>
            <person name="Levine M."/>
            <person name="Satoh N."/>
            <person name="Rokhsar D.S."/>
        </authorList>
    </citation>
    <scope>NUCLEOTIDE SEQUENCE [LARGE SCALE GENOMIC DNA]</scope>
</reference>
<feature type="region of interest" description="Disordered" evidence="5">
    <location>
        <begin position="88"/>
        <end position="169"/>
    </location>
</feature>
<feature type="repeat" description="RPEL" evidence="4">
    <location>
        <begin position="578"/>
        <end position="603"/>
    </location>
</feature>
<feature type="compositionally biased region" description="Basic and acidic residues" evidence="5">
    <location>
        <begin position="21"/>
        <end position="30"/>
    </location>
</feature>
<dbReference type="FunCoup" id="F6SA38">
    <property type="interactions" value="25"/>
</dbReference>
<feature type="compositionally biased region" description="Basic and acidic residues" evidence="5">
    <location>
        <begin position="333"/>
        <end position="350"/>
    </location>
</feature>
<feature type="compositionally biased region" description="Polar residues" evidence="5">
    <location>
        <begin position="1"/>
        <end position="10"/>
    </location>
</feature>
<feature type="compositionally biased region" description="Acidic residues" evidence="5">
    <location>
        <begin position="520"/>
        <end position="529"/>
    </location>
</feature>
<dbReference type="InParanoid" id="F6SA38"/>